<evidence type="ECO:0000256" key="1">
    <source>
        <dbReference type="SAM" id="MobiDB-lite"/>
    </source>
</evidence>
<feature type="compositionally biased region" description="Polar residues" evidence="1">
    <location>
        <begin position="61"/>
        <end position="71"/>
    </location>
</feature>
<feature type="region of interest" description="Disordered" evidence="1">
    <location>
        <begin position="133"/>
        <end position="173"/>
    </location>
</feature>
<proteinExistence type="predicted"/>
<comment type="caution">
    <text evidence="2">The sequence shown here is derived from an EMBL/GenBank/DDBJ whole genome shotgun (WGS) entry which is preliminary data.</text>
</comment>
<name>A0A9W7BXZ1_9STRA</name>
<feature type="region of interest" description="Disordered" evidence="1">
    <location>
        <begin position="61"/>
        <end position="95"/>
    </location>
</feature>
<accession>A0A9W7BXZ1</accession>
<evidence type="ECO:0000313" key="2">
    <source>
        <dbReference type="EMBL" id="GMH95649.1"/>
    </source>
</evidence>
<evidence type="ECO:0000313" key="3">
    <source>
        <dbReference type="Proteomes" id="UP001165160"/>
    </source>
</evidence>
<gene>
    <name evidence="2" type="ORF">TrVE_jg13887</name>
</gene>
<protein>
    <submittedName>
        <fullName evidence="2">Uncharacterized protein</fullName>
    </submittedName>
</protein>
<dbReference type="AlphaFoldDB" id="A0A9W7BXZ1"/>
<sequence length="173" mass="19174">MFSDDSSISNPLTSPLTLEFLSVLKKNPPPSSSSSPLQTLPLHSCLLTLRHNTLSYLHSTSWQLPPSSSPKASKIHYNPSPSGSTPYDSSPAFTNNPHPELYLNFKDAHPSYYGGKALEEVKGVEREVTLEERAREEGYGWANEREEGRRFPAPLGEKIEEEDEPEQTSATSS</sequence>
<feature type="compositionally biased region" description="Polar residues" evidence="1">
    <location>
        <begin position="79"/>
        <end position="95"/>
    </location>
</feature>
<organism evidence="2 3">
    <name type="scientific">Triparma verrucosa</name>
    <dbReference type="NCBI Taxonomy" id="1606542"/>
    <lineage>
        <taxon>Eukaryota</taxon>
        <taxon>Sar</taxon>
        <taxon>Stramenopiles</taxon>
        <taxon>Ochrophyta</taxon>
        <taxon>Bolidophyceae</taxon>
        <taxon>Parmales</taxon>
        <taxon>Triparmaceae</taxon>
        <taxon>Triparma</taxon>
    </lineage>
</organism>
<dbReference type="EMBL" id="BRXX01000171">
    <property type="protein sequence ID" value="GMH95649.1"/>
    <property type="molecule type" value="Genomic_DNA"/>
</dbReference>
<reference evidence="3" key="1">
    <citation type="journal article" date="2023" name="Commun. Biol.">
        <title>Genome analysis of Parmales, the sister group of diatoms, reveals the evolutionary specialization of diatoms from phago-mixotrophs to photoautotrophs.</title>
        <authorList>
            <person name="Ban H."/>
            <person name="Sato S."/>
            <person name="Yoshikawa S."/>
            <person name="Yamada K."/>
            <person name="Nakamura Y."/>
            <person name="Ichinomiya M."/>
            <person name="Sato N."/>
            <person name="Blanc-Mathieu R."/>
            <person name="Endo H."/>
            <person name="Kuwata A."/>
            <person name="Ogata H."/>
        </authorList>
    </citation>
    <scope>NUCLEOTIDE SEQUENCE [LARGE SCALE GENOMIC DNA]</scope>
    <source>
        <strain evidence="3">NIES 3699</strain>
    </source>
</reference>
<dbReference type="Proteomes" id="UP001165160">
    <property type="component" value="Unassembled WGS sequence"/>
</dbReference>
<feature type="compositionally biased region" description="Basic and acidic residues" evidence="1">
    <location>
        <begin position="133"/>
        <end position="150"/>
    </location>
</feature>
<keyword evidence="3" id="KW-1185">Reference proteome</keyword>